<dbReference type="NCBIfam" id="TIGR00750">
    <property type="entry name" value="lao"/>
    <property type="match status" value="1"/>
</dbReference>
<dbReference type="InterPro" id="IPR027417">
    <property type="entry name" value="P-loop_NTPase"/>
</dbReference>
<protein>
    <submittedName>
        <fullName evidence="2">ATPase/protein kinase</fullName>
    </submittedName>
</protein>
<evidence type="ECO:0000256" key="1">
    <source>
        <dbReference type="ARBA" id="ARBA00009625"/>
    </source>
</evidence>
<evidence type="ECO:0000313" key="3">
    <source>
        <dbReference type="Proteomes" id="UP001354989"/>
    </source>
</evidence>
<reference evidence="2 3" key="1">
    <citation type="submission" date="2021-12" db="EMBL/GenBank/DDBJ databases">
        <title>Genome sequencing of bacteria with rrn-lacking chromosome and rrn-plasmid.</title>
        <authorList>
            <person name="Anda M."/>
            <person name="Iwasaki W."/>
        </authorList>
    </citation>
    <scope>NUCLEOTIDE SEQUENCE [LARGE SCALE GENOMIC DNA]</scope>
    <source>
        <strain evidence="2 3">NBRC 101262</strain>
        <plasmid evidence="2 3">pPP3</plasmid>
    </source>
</reference>
<sequence>MAAKMRIRKRKIDVNQLADRILAKDRVALSQAITLVESTLKSDNLIARQLLEKIMPHTGKSLRIGITGVPGVGKSTFIESFGETLINKGKRIAILAIDPSSQRTRGSILGDKTRMETLANNDQAYVRPSAAGSALGGLHARTRETMLLCEAAGFDVVMIETVGVGQSEVAVSQLVDFFLLLMLAGAGDELQGIKRGIMEMCDGMVITKADSGNEDRAKMAKNQYQNALHMFPASEKGWLPKVITASSYNKTGMTETWEMICEFVEEMRTSGWFNHNRQSQNKHWMHEWIIQELKSQFYTHPIVAQQMETLEEEVMTDKRLPIMAAMELLEQYHQEIQLADDPKT</sequence>
<organism evidence="2 3">
    <name type="scientific">Persicobacter psychrovividus</name>
    <dbReference type="NCBI Taxonomy" id="387638"/>
    <lineage>
        <taxon>Bacteria</taxon>
        <taxon>Pseudomonadati</taxon>
        <taxon>Bacteroidota</taxon>
        <taxon>Cytophagia</taxon>
        <taxon>Cytophagales</taxon>
        <taxon>Persicobacteraceae</taxon>
        <taxon>Persicobacter</taxon>
    </lineage>
</organism>
<keyword evidence="2" id="KW-0614">Plasmid</keyword>
<dbReference type="PANTHER" id="PTHR23408:SF3">
    <property type="entry name" value="METHYLMALONIC ACIDURIA TYPE A PROTEIN, MITOCHONDRIAL"/>
    <property type="match status" value="1"/>
</dbReference>
<accession>A0ABM7VKW1</accession>
<dbReference type="InterPro" id="IPR005129">
    <property type="entry name" value="GTPase_ArgK"/>
</dbReference>
<dbReference type="Gene3D" id="1.10.287.130">
    <property type="match status" value="1"/>
</dbReference>
<dbReference type="Pfam" id="PF03308">
    <property type="entry name" value="MeaB"/>
    <property type="match status" value="1"/>
</dbReference>
<keyword evidence="2" id="KW-0418">Kinase</keyword>
<dbReference type="SUPFAM" id="SSF52540">
    <property type="entry name" value="P-loop containing nucleoside triphosphate hydrolases"/>
    <property type="match status" value="1"/>
</dbReference>
<dbReference type="Gene3D" id="1.20.5.170">
    <property type="match status" value="1"/>
</dbReference>
<dbReference type="NCBIfam" id="NF006958">
    <property type="entry name" value="PRK09435.1"/>
    <property type="match status" value="1"/>
</dbReference>
<dbReference type="Proteomes" id="UP001354989">
    <property type="component" value="Plasmid pPP3"/>
</dbReference>
<comment type="similarity">
    <text evidence="1">Belongs to the SIMIBI class G3E GTPase family. ArgK/MeaB subfamily.</text>
</comment>
<proteinExistence type="inferred from homology"/>
<evidence type="ECO:0000313" key="2">
    <source>
        <dbReference type="EMBL" id="BDD01624.1"/>
    </source>
</evidence>
<geneLocation type="plasmid" evidence="2 3">
    <name>pPP3</name>
</geneLocation>
<gene>
    <name evidence="2" type="ORF">PEPS_39040</name>
</gene>
<keyword evidence="3" id="KW-1185">Reference proteome</keyword>
<name>A0ABM7VKW1_9BACT</name>
<dbReference type="EMBL" id="AP025295">
    <property type="protein sequence ID" value="BDD01624.1"/>
    <property type="molecule type" value="Genomic_DNA"/>
</dbReference>
<keyword evidence="2" id="KW-0808">Transferase</keyword>
<dbReference type="GO" id="GO:0016301">
    <property type="term" value="F:kinase activity"/>
    <property type="evidence" value="ECO:0007669"/>
    <property type="project" value="UniProtKB-KW"/>
</dbReference>
<dbReference type="CDD" id="cd03114">
    <property type="entry name" value="MMAA-like"/>
    <property type="match status" value="1"/>
</dbReference>
<dbReference type="PANTHER" id="PTHR23408">
    <property type="entry name" value="METHYLMALONYL-COA MUTASE"/>
    <property type="match status" value="1"/>
</dbReference>
<dbReference type="Gene3D" id="3.40.50.300">
    <property type="entry name" value="P-loop containing nucleotide triphosphate hydrolases"/>
    <property type="match status" value="1"/>
</dbReference>